<dbReference type="InterPro" id="IPR049892">
    <property type="entry name" value="AA9"/>
</dbReference>
<dbReference type="InterPro" id="IPR000254">
    <property type="entry name" value="CBD"/>
</dbReference>
<organism evidence="15 16">
    <name type="scientific">Wickerhamomyces pijperi</name>
    <name type="common">Yeast</name>
    <name type="synonym">Pichia pijperi</name>
    <dbReference type="NCBI Taxonomy" id="599730"/>
    <lineage>
        <taxon>Eukaryota</taxon>
        <taxon>Fungi</taxon>
        <taxon>Dikarya</taxon>
        <taxon>Ascomycota</taxon>
        <taxon>Saccharomycotina</taxon>
        <taxon>Saccharomycetes</taxon>
        <taxon>Phaffomycetales</taxon>
        <taxon>Wickerhamomycetaceae</taxon>
        <taxon>Wickerhamomyces</taxon>
    </lineage>
</organism>
<evidence type="ECO:0000256" key="8">
    <source>
        <dbReference type="ARBA" id="ARBA00023326"/>
    </source>
</evidence>
<sequence>MQYVVCPNLDFTWHVKNSGMPPTKISITSVESLGNNQYEVDITFRADATMSLASLSELKIIGNLYKMLFSRNLNVDTGITNPGDWTTSMTITASPDSNGYVTMPVFTIQFDWCSAGVTDQSECNSWNYARSYDYFEGCNADNQNHANADSSLYKWPANCANAGSQNINTSQGTTTFAAAATTVKTTSTTNGPGVTTVKTTSTTANGNGQTTCVPNTAYGQCGGTTWSGNTNCVSGYYCSSMNDWFFQCVPGTSADQVFGKTSSVVTTTSTTSASTSKTTSSTSTSTFTSKTASSTPTTSTTSTSTSTSSTATITNNDSNTSAAPNTAYGQCGGTTWSGNTNCVSGYYCSSMNDWFFQCVPGTSADQVFGKTSSVVTTTSTTSASTSKTTSSTSTSTFTSKTASSTPTTSTTSTSTSTSSTATITNNDSNTSAAPNTAYGQCGGTTWSGNTNCVSGYYCSSMNDWFFQCVPGTSADQVFGKTSSAVTTTTSTPSGTGSDDVYPASSTGAASTSSSASPAVVASSSSVVVKASSAASASSSVTAVSSTAAGSTTSAAQGSSVTPVPAYGTCGGKTYTGYTKCVSGFHCQSQNEWYYQCVQGTGSDDVYTATSIATSSSSLVTEVDPAGKTIVVSSSSSVVVKASSSASASSSVTAVSSAATGSTTSAAQGSAVTPVPA</sequence>
<feature type="domain" description="Flo11" evidence="14">
    <location>
        <begin position="1"/>
        <end position="165"/>
    </location>
</feature>
<feature type="region of interest" description="Disordered" evidence="12">
    <location>
        <begin position="484"/>
        <end position="513"/>
    </location>
</feature>
<evidence type="ECO:0000256" key="9">
    <source>
        <dbReference type="ARBA" id="ARBA00044502"/>
    </source>
</evidence>
<dbReference type="SUPFAM" id="SSF57180">
    <property type="entry name" value="Cellulose-binding domain"/>
    <property type="match status" value="4"/>
</dbReference>
<comment type="similarity">
    <text evidence="9">Belongs to the polysaccharide monooxygenase AA9 family.</text>
</comment>
<dbReference type="GO" id="GO:0030248">
    <property type="term" value="F:cellulose binding"/>
    <property type="evidence" value="ECO:0007669"/>
    <property type="project" value="InterPro"/>
</dbReference>
<feature type="domain" description="CBM1" evidence="13">
    <location>
        <begin position="433"/>
        <end position="469"/>
    </location>
</feature>
<comment type="catalytic activity">
    <reaction evidence="10">
        <text>[(1-&gt;4)-beta-D-glucosyl]n+m + reduced acceptor + O2 = 4-dehydro-beta-D-glucosyl-[(1-&gt;4)-beta-D-glucosyl]n-1 + [(1-&gt;4)-beta-D-glucosyl]m + acceptor + H2O.</text>
        <dbReference type="EC" id="1.14.99.56"/>
    </reaction>
</comment>
<evidence type="ECO:0000313" key="15">
    <source>
        <dbReference type="EMBL" id="KAH3681293.1"/>
    </source>
</evidence>
<evidence type="ECO:0000256" key="5">
    <source>
        <dbReference type="ARBA" id="ARBA00023008"/>
    </source>
</evidence>
<dbReference type="GO" id="GO:0030245">
    <property type="term" value="P:cellulose catabolic process"/>
    <property type="evidence" value="ECO:0007669"/>
    <property type="project" value="UniProtKB-KW"/>
</dbReference>
<dbReference type="PROSITE" id="PS51824">
    <property type="entry name" value="FLO11"/>
    <property type="match status" value="1"/>
</dbReference>
<dbReference type="Pfam" id="PF00734">
    <property type="entry name" value="CBM_1"/>
    <property type="match status" value="4"/>
</dbReference>
<dbReference type="GO" id="GO:0046872">
    <property type="term" value="F:metal ion binding"/>
    <property type="evidence" value="ECO:0007669"/>
    <property type="project" value="UniProtKB-KW"/>
</dbReference>
<gene>
    <name evidence="15" type="ORF">WICPIJ_007754</name>
</gene>
<evidence type="ECO:0000256" key="4">
    <source>
        <dbReference type="ARBA" id="ARBA00023002"/>
    </source>
</evidence>
<evidence type="ECO:0000256" key="1">
    <source>
        <dbReference type="ARBA" id="ARBA00022723"/>
    </source>
</evidence>
<evidence type="ECO:0000256" key="2">
    <source>
        <dbReference type="ARBA" id="ARBA00022729"/>
    </source>
</evidence>
<feature type="domain" description="CBM1" evidence="13">
    <location>
        <begin position="213"/>
        <end position="249"/>
    </location>
</feature>
<evidence type="ECO:0000256" key="7">
    <source>
        <dbReference type="ARBA" id="ARBA00023277"/>
    </source>
</evidence>
<feature type="domain" description="CBM1" evidence="13">
    <location>
        <begin position="323"/>
        <end position="359"/>
    </location>
</feature>
<proteinExistence type="inferred from homology"/>
<evidence type="ECO:0000256" key="3">
    <source>
        <dbReference type="ARBA" id="ARBA00023001"/>
    </source>
</evidence>
<keyword evidence="7" id="KW-0119">Carbohydrate metabolism</keyword>
<name>A0A9P8PZN3_WICPI</name>
<keyword evidence="3" id="KW-0136">Cellulose degradation</keyword>
<evidence type="ECO:0000256" key="11">
    <source>
        <dbReference type="ARBA" id="ARBA00047174"/>
    </source>
</evidence>
<evidence type="ECO:0000256" key="6">
    <source>
        <dbReference type="ARBA" id="ARBA00023033"/>
    </source>
</evidence>
<dbReference type="SMART" id="SM01213">
    <property type="entry name" value="Flo11"/>
    <property type="match status" value="1"/>
</dbReference>
<comment type="caution">
    <text evidence="15">The sequence shown here is derived from an EMBL/GenBank/DDBJ whole genome shotgun (WGS) entry which is preliminary data.</text>
</comment>
<keyword evidence="6" id="KW-0503">Monooxygenase</keyword>
<evidence type="ECO:0000313" key="16">
    <source>
        <dbReference type="Proteomes" id="UP000774326"/>
    </source>
</evidence>
<protein>
    <recommendedName>
        <fullName evidence="11">lytic cellulose monooxygenase (C4-dehydrogenating)</fullName>
        <ecNumber evidence="11">1.14.99.56</ecNumber>
    </recommendedName>
</protein>
<keyword evidence="1" id="KW-0479">Metal-binding</keyword>
<dbReference type="Pfam" id="PF10182">
    <property type="entry name" value="Flo11"/>
    <property type="match status" value="1"/>
</dbReference>
<keyword evidence="4" id="KW-0560">Oxidoreductase</keyword>
<feature type="region of interest" description="Disordered" evidence="12">
    <location>
        <begin position="382"/>
        <end position="429"/>
    </location>
</feature>
<dbReference type="InterPro" id="IPR018789">
    <property type="entry name" value="Flo11"/>
</dbReference>
<dbReference type="EC" id="1.14.99.56" evidence="11"/>
<dbReference type="PANTHER" id="PTHR33353:SF36">
    <property type="entry name" value="ENDO-BETA-1,4-GLUCANASE D"/>
    <property type="match status" value="1"/>
</dbReference>
<evidence type="ECO:0000259" key="14">
    <source>
        <dbReference type="PROSITE" id="PS51824"/>
    </source>
</evidence>
<dbReference type="EMBL" id="JAEUBG010004491">
    <property type="protein sequence ID" value="KAH3681293.1"/>
    <property type="molecule type" value="Genomic_DNA"/>
</dbReference>
<evidence type="ECO:0000259" key="13">
    <source>
        <dbReference type="PROSITE" id="PS51164"/>
    </source>
</evidence>
<dbReference type="PANTHER" id="PTHR33353">
    <property type="entry name" value="PUTATIVE (AFU_ORTHOLOGUE AFUA_1G12560)-RELATED"/>
    <property type="match status" value="1"/>
</dbReference>
<reference evidence="15" key="2">
    <citation type="submission" date="2021-01" db="EMBL/GenBank/DDBJ databases">
        <authorList>
            <person name="Schikora-Tamarit M.A."/>
        </authorList>
    </citation>
    <scope>NUCLEOTIDE SEQUENCE</scope>
    <source>
        <strain evidence="15">CBS2887</strain>
    </source>
</reference>
<feature type="non-terminal residue" evidence="15">
    <location>
        <position position="676"/>
    </location>
</feature>
<keyword evidence="2" id="KW-0732">Signal</keyword>
<dbReference type="InterPro" id="IPR035971">
    <property type="entry name" value="CBD_sf"/>
</dbReference>
<reference evidence="15" key="1">
    <citation type="journal article" date="2021" name="Open Biol.">
        <title>Shared evolutionary footprints suggest mitochondrial oxidative damage underlies multiple complex I losses in fungi.</title>
        <authorList>
            <person name="Schikora-Tamarit M.A."/>
            <person name="Marcet-Houben M."/>
            <person name="Nosek J."/>
            <person name="Gabaldon T."/>
        </authorList>
    </citation>
    <scope>NUCLEOTIDE SEQUENCE</scope>
    <source>
        <strain evidence="15">CBS2887</strain>
    </source>
</reference>
<feature type="region of interest" description="Disordered" evidence="12">
    <location>
        <begin position="272"/>
        <end position="319"/>
    </location>
</feature>
<dbReference type="OrthoDB" id="1637350at2759"/>
<dbReference type="GO" id="GO:0005576">
    <property type="term" value="C:extracellular region"/>
    <property type="evidence" value="ECO:0007669"/>
    <property type="project" value="InterPro"/>
</dbReference>
<keyword evidence="5" id="KW-0186">Copper</keyword>
<evidence type="ECO:0000256" key="10">
    <source>
        <dbReference type="ARBA" id="ARBA00045077"/>
    </source>
</evidence>
<dbReference type="PROSITE" id="PS51164">
    <property type="entry name" value="CBM1_2"/>
    <property type="match status" value="4"/>
</dbReference>
<dbReference type="GO" id="GO:0004497">
    <property type="term" value="F:monooxygenase activity"/>
    <property type="evidence" value="ECO:0007669"/>
    <property type="project" value="UniProtKB-KW"/>
</dbReference>
<dbReference type="SMART" id="SM00236">
    <property type="entry name" value="fCBD"/>
    <property type="match status" value="4"/>
</dbReference>
<dbReference type="Proteomes" id="UP000774326">
    <property type="component" value="Unassembled WGS sequence"/>
</dbReference>
<feature type="domain" description="CBM1" evidence="13">
    <location>
        <begin position="561"/>
        <end position="597"/>
    </location>
</feature>
<accession>A0A9P8PZN3</accession>
<evidence type="ECO:0000256" key="12">
    <source>
        <dbReference type="SAM" id="MobiDB-lite"/>
    </source>
</evidence>
<keyword evidence="8" id="KW-0624">Polysaccharide degradation</keyword>
<dbReference type="PROSITE" id="PS00562">
    <property type="entry name" value="CBM1_1"/>
    <property type="match status" value="4"/>
</dbReference>
<dbReference type="AlphaFoldDB" id="A0A9P8PZN3"/>
<keyword evidence="16" id="KW-1185">Reference proteome</keyword>